<dbReference type="EMBL" id="BARV01043772">
    <property type="protein sequence ID" value="GAI66079.1"/>
    <property type="molecule type" value="Genomic_DNA"/>
</dbReference>
<dbReference type="SUPFAM" id="SSF103473">
    <property type="entry name" value="MFS general substrate transporter"/>
    <property type="match status" value="1"/>
</dbReference>
<dbReference type="AlphaFoldDB" id="X1SE83"/>
<reference evidence="2" key="1">
    <citation type="journal article" date="2014" name="Front. Microbiol.">
        <title>High frequency of phylogenetically diverse reductive dehalogenase-homologous genes in deep subseafloor sedimentary metagenomes.</title>
        <authorList>
            <person name="Kawai M."/>
            <person name="Futagami T."/>
            <person name="Toyoda A."/>
            <person name="Takaki Y."/>
            <person name="Nishi S."/>
            <person name="Hori S."/>
            <person name="Arai W."/>
            <person name="Tsubouchi T."/>
            <person name="Morono Y."/>
            <person name="Uchiyama I."/>
            <person name="Ito T."/>
            <person name="Fujiyama A."/>
            <person name="Inagaki F."/>
            <person name="Takami H."/>
        </authorList>
    </citation>
    <scope>NUCLEOTIDE SEQUENCE</scope>
    <source>
        <strain evidence="2">Expedition CK06-06</strain>
    </source>
</reference>
<feature type="non-terminal residue" evidence="2">
    <location>
        <position position="1"/>
    </location>
</feature>
<evidence type="ECO:0000313" key="2">
    <source>
        <dbReference type="EMBL" id="GAI66079.1"/>
    </source>
</evidence>
<protein>
    <recommendedName>
        <fullName evidence="3">Major facilitator superfamily (MFS) profile domain-containing protein</fullName>
    </recommendedName>
</protein>
<feature type="transmembrane region" description="Helical" evidence="1">
    <location>
        <begin position="33"/>
        <end position="51"/>
    </location>
</feature>
<gene>
    <name evidence="2" type="ORF">S06H3_65162</name>
</gene>
<dbReference type="InterPro" id="IPR036259">
    <property type="entry name" value="MFS_trans_sf"/>
</dbReference>
<proteinExistence type="predicted"/>
<name>X1SE83_9ZZZZ</name>
<evidence type="ECO:0008006" key="3">
    <source>
        <dbReference type="Google" id="ProtNLM"/>
    </source>
</evidence>
<keyword evidence="1" id="KW-0472">Membrane</keyword>
<keyword evidence="1" id="KW-0812">Transmembrane</keyword>
<evidence type="ECO:0000256" key="1">
    <source>
        <dbReference type="SAM" id="Phobius"/>
    </source>
</evidence>
<feature type="transmembrane region" description="Helical" evidence="1">
    <location>
        <begin position="63"/>
        <end position="82"/>
    </location>
</feature>
<sequence length="102" mass="11247">FFCLANFFYQLAGVVYNSLLPQVSTPETLGRTSGLGVSLGYLGAILGLLLVKPFFDVGGRQATFIPSAMLFLLFAIPAFIFIKDLPHPRIPRIELKIKPTFL</sequence>
<feature type="non-terminal residue" evidence="2">
    <location>
        <position position="102"/>
    </location>
</feature>
<organism evidence="2">
    <name type="scientific">marine sediment metagenome</name>
    <dbReference type="NCBI Taxonomy" id="412755"/>
    <lineage>
        <taxon>unclassified sequences</taxon>
        <taxon>metagenomes</taxon>
        <taxon>ecological metagenomes</taxon>
    </lineage>
</organism>
<keyword evidence="1" id="KW-1133">Transmembrane helix</keyword>
<accession>X1SE83</accession>
<comment type="caution">
    <text evidence="2">The sequence shown here is derived from an EMBL/GenBank/DDBJ whole genome shotgun (WGS) entry which is preliminary data.</text>
</comment>
<dbReference type="Gene3D" id="1.20.1250.20">
    <property type="entry name" value="MFS general substrate transporter like domains"/>
    <property type="match status" value="1"/>
</dbReference>